<sequence>MKLYSYWRSTTSVRVRIALNLKGVDYEIETIDLPKGEQKADSYAALNPMKGVPTLVLDDGTALTQSMAILDYIDTVWPEPPLYPANPKERALVDAAAHAIALDIHPVNNLKVLGYLKGTLGHSQDETVDWMCHWMNEGFTAFQQLIRPDTPFCFGDSIGMADLCLVGQMVNARRWGLDLTPFQRLVEIDDRAREIDAAQRGMPENQPDAQPT</sequence>
<comment type="similarity">
    <text evidence="1">Belongs to the GST superfamily. Zeta family.</text>
</comment>
<dbReference type="PROSITE" id="PS50404">
    <property type="entry name" value="GST_NTER"/>
    <property type="match status" value="1"/>
</dbReference>
<feature type="domain" description="GST C-terminal" evidence="3">
    <location>
        <begin position="86"/>
        <end position="211"/>
    </location>
</feature>
<dbReference type="SFLD" id="SFLDS00019">
    <property type="entry name" value="Glutathione_Transferase_(cytos"/>
    <property type="match status" value="1"/>
</dbReference>
<keyword evidence="5" id="KW-1185">Reference proteome</keyword>
<dbReference type="Gene3D" id="1.20.1050.10">
    <property type="match status" value="1"/>
</dbReference>
<dbReference type="NCBIfam" id="TIGR01262">
    <property type="entry name" value="maiA"/>
    <property type="match status" value="1"/>
</dbReference>
<dbReference type="GO" id="GO:0016034">
    <property type="term" value="F:maleylacetoacetate isomerase activity"/>
    <property type="evidence" value="ECO:0007669"/>
    <property type="project" value="TreeGrafter"/>
</dbReference>
<dbReference type="SUPFAM" id="SSF47616">
    <property type="entry name" value="GST C-terminal domain-like"/>
    <property type="match status" value="1"/>
</dbReference>
<dbReference type="OrthoDB" id="509852at2"/>
<dbReference type="InterPro" id="IPR004045">
    <property type="entry name" value="Glutathione_S-Trfase_N"/>
</dbReference>
<dbReference type="GO" id="GO:0006559">
    <property type="term" value="P:L-phenylalanine catabolic process"/>
    <property type="evidence" value="ECO:0007669"/>
    <property type="project" value="TreeGrafter"/>
</dbReference>
<dbReference type="InterPro" id="IPR005955">
    <property type="entry name" value="GST_Zeta"/>
</dbReference>
<gene>
    <name evidence="4" type="ORF">SAMN05421850_102289</name>
</gene>
<evidence type="ECO:0000256" key="1">
    <source>
        <dbReference type="ARBA" id="ARBA00010007"/>
    </source>
</evidence>
<evidence type="ECO:0000259" key="2">
    <source>
        <dbReference type="PROSITE" id="PS50404"/>
    </source>
</evidence>
<proteinExistence type="inferred from homology"/>
<dbReference type="CDD" id="cd03042">
    <property type="entry name" value="GST_N_Zeta"/>
    <property type="match status" value="1"/>
</dbReference>
<dbReference type="InterPro" id="IPR036282">
    <property type="entry name" value="Glutathione-S-Trfase_C_sf"/>
</dbReference>
<dbReference type="GO" id="GO:0005737">
    <property type="term" value="C:cytoplasm"/>
    <property type="evidence" value="ECO:0007669"/>
    <property type="project" value="InterPro"/>
</dbReference>
<dbReference type="Pfam" id="PF13409">
    <property type="entry name" value="GST_N_2"/>
    <property type="match status" value="1"/>
</dbReference>
<dbReference type="SFLD" id="SFLDG00358">
    <property type="entry name" value="Main_(cytGST)"/>
    <property type="match status" value="1"/>
</dbReference>
<accession>A0A1G8JUX2</accession>
<dbReference type="AlphaFoldDB" id="A0A1G8JUX2"/>
<reference evidence="4 5" key="1">
    <citation type="submission" date="2016-10" db="EMBL/GenBank/DDBJ databases">
        <authorList>
            <person name="de Groot N.N."/>
        </authorList>
    </citation>
    <scope>NUCLEOTIDE SEQUENCE [LARGE SCALE GENOMIC DNA]</scope>
    <source>
        <strain evidence="4 5">DSM 28010</strain>
    </source>
</reference>
<dbReference type="PANTHER" id="PTHR42673:SF4">
    <property type="entry name" value="MALEYLACETOACETATE ISOMERASE"/>
    <property type="match status" value="1"/>
</dbReference>
<protein>
    <submittedName>
        <fullName evidence="4">Maleylacetoacetate isomerase/maleylpyruvate isomerase</fullName>
    </submittedName>
</protein>
<name>A0A1G8JUX2_9RHOB</name>
<dbReference type="PROSITE" id="PS50405">
    <property type="entry name" value="GST_CTER"/>
    <property type="match status" value="1"/>
</dbReference>
<dbReference type="InterPro" id="IPR034333">
    <property type="entry name" value="GST_Zeta_N"/>
</dbReference>
<dbReference type="SUPFAM" id="SSF52833">
    <property type="entry name" value="Thioredoxin-like"/>
    <property type="match status" value="1"/>
</dbReference>
<keyword evidence="4" id="KW-0670">Pyruvate</keyword>
<feature type="domain" description="GST N-terminal" evidence="2">
    <location>
        <begin position="1"/>
        <end position="81"/>
    </location>
</feature>
<dbReference type="InterPro" id="IPR040079">
    <property type="entry name" value="Glutathione_S-Trfase"/>
</dbReference>
<dbReference type="STRING" id="490829.SAMN05421850_102289"/>
<evidence type="ECO:0000313" key="4">
    <source>
        <dbReference type="EMBL" id="SDI35026.1"/>
    </source>
</evidence>
<dbReference type="RefSeq" id="WP_090027655.1">
    <property type="nucleotide sequence ID" value="NZ_FNEB01000002.1"/>
</dbReference>
<dbReference type="PANTHER" id="PTHR42673">
    <property type="entry name" value="MALEYLACETOACETATE ISOMERASE"/>
    <property type="match status" value="1"/>
</dbReference>
<dbReference type="InterPro" id="IPR034330">
    <property type="entry name" value="GST_Zeta_C"/>
</dbReference>
<dbReference type="InterPro" id="IPR010987">
    <property type="entry name" value="Glutathione-S-Trfase_C-like"/>
</dbReference>
<dbReference type="Gene3D" id="3.40.30.10">
    <property type="entry name" value="Glutaredoxin"/>
    <property type="match status" value="1"/>
</dbReference>
<dbReference type="InterPro" id="IPR036249">
    <property type="entry name" value="Thioredoxin-like_sf"/>
</dbReference>
<keyword evidence="4" id="KW-0413">Isomerase</keyword>
<dbReference type="Proteomes" id="UP000199340">
    <property type="component" value="Unassembled WGS sequence"/>
</dbReference>
<organism evidence="4 5">
    <name type="scientific">Lutimaribacter saemankumensis</name>
    <dbReference type="NCBI Taxonomy" id="490829"/>
    <lineage>
        <taxon>Bacteria</taxon>
        <taxon>Pseudomonadati</taxon>
        <taxon>Pseudomonadota</taxon>
        <taxon>Alphaproteobacteria</taxon>
        <taxon>Rhodobacterales</taxon>
        <taxon>Roseobacteraceae</taxon>
        <taxon>Lutimaribacter</taxon>
    </lineage>
</organism>
<dbReference type="GO" id="GO:0004364">
    <property type="term" value="F:glutathione transferase activity"/>
    <property type="evidence" value="ECO:0007669"/>
    <property type="project" value="TreeGrafter"/>
</dbReference>
<dbReference type="CDD" id="cd03191">
    <property type="entry name" value="GST_C_Zeta"/>
    <property type="match status" value="1"/>
</dbReference>
<evidence type="ECO:0000313" key="5">
    <source>
        <dbReference type="Proteomes" id="UP000199340"/>
    </source>
</evidence>
<evidence type="ECO:0000259" key="3">
    <source>
        <dbReference type="PROSITE" id="PS50405"/>
    </source>
</evidence>
<dbReference type="GO" id="GO:0006749">
    <property type="term" value="P:glutathione metabolic process"/>
    <property type="evidence" value="ECO:0007669"/>
    <property type="project" value="TreeGrafter"/>
</dbReference>
<dbReference type="EMBL" id="FNEB01000002">
    <property type="protein sequence ID" value="SDI35026.1"/>
    <property type="molecule type" value="Genomic_DNA"/>
</dbReference>